<reference evidence="1 2" key="1">
    <citation type="submission" date="2020-10" db="EMBL/GenBank/DDBJ databases">
        <authorList>
            <person name="Castelo-Branco R."/>
            <person name="Eusebio N."/>
            <person name="Adriana R."/>
            <person name="Vieira A."/>
            <person name="Brugerolle De Fraissinette N."/>
            <person name="Rezende De Castro R."/>
            <person name="Schneider M.P."/>
            <person name="Vasconcelos V."/>
            <person name="Leao P.N."/>
        </authorList>
    </citation>
    <scope>NUCLEOTIDE SEQUENCE [LARGE SCALE GENOMIC DNA]</scope>
    <source>
        <strain evidence="1 2">LEGE 03274</strain>
    </source>
</reference>
<dbReference type="EMBL" id="JADEWC010000019">
    <property type="protein sequence ID" value="MBE9222897.1"/>
    <property type="molecule type" value="Genomic_DNA"/>
</dbReference>
<proteinExistence type="predicted"/>
<organism evidence="1 2">
    <name type="scientific">Cyanobacterium stanieri LEGE 03274</name>
    <dbReference type="NCBI Taxonomy" id="1828756"/>
    <lineage>
        <taxon>Bacteria</taxon>
        <taxon>Bacillati</taxon>
        <taxon>Cyanobacteriota</taxon>
        <taxon>Cyanophyceae</taxon>
        <taxon>Oscillatoriophycideae</taxon>
        <taxon>Chroococcales</taxon>
        <taxon>Geminocystaceae</taxon>
        <taxon>Cyanobacterium</taxon>
    </lineage>
</organism>
<accession>A0ABR9V4U0</accession>
<evidence type="ECO:0000313" key="1">
    <source>
        <dbReference type="EMBL" id="MBE9222897.1"/>
    </source>
</evidence>
<gene>
    <name evidence="1" type="ORF">IQ215_09345</name>
</gene>
<evidence type="ECO:0000313" key="2">
    <source>
        <dbReference type="Proteomes" id="UP000654604"/>
    </source>
</evidence>
<keyword evidence="2" id="KW-1185">Reference proteome</keyword>
<dbReference type="RefSeq" id="WP_193801043.1">
    <property type="nucleotide sequence ID" value="NZ_JADEWC010000019.1"/>
</dbReference>
<sequence>MNNDSNNNLNKSWWNRPLWGDRTMVEKLESIIHKEQEKIPEEVIKHHEQVMSELKILTPIGRALDNPKFVEPEFVTFFNINNLFAQEIGEYEGLRNYVALFRVAVEAQHTFLKIEQIELSHRSTKQQALYEFVLKKLEEKLKPEEFIEALNAERKAILPDIKTEEGKFAVNSYVETLETVARQDELALKLLYLFKKYNLEDFSLLKTVSDMVNYLLNKNLQNFNEIVLFVKINREKFIKLSNIIEIPPEKTKDEDFARMFQYIALKRKYQDIYVQFQRLLELLTLWNSFYQTTKDIRSHYPSTEFAHPEEFEKPIPGEDLYFRYKNVINQLKN</sequence>
<comment type="caution">
    <text evidence="1">The sequence shown here is derived from an EMBL/GenBank/DDBJ whole genome shotgun (WGS) entry which is preliminary data.</text>
</comment>
<protein>
    <submittedName>
        <fullName evidence="1">Uncharacterized protein</fullName>
    </submittedName>
</protein>
<dbReference type="Proteomes" id="UP000654604">
    <property type="component" value="Unassembled WGS sequence"/>
</dbReference>
<name>A0ABR9V4U0_9CHRO</name>